<evidence type="ECO:0000256" key="1">
    <source>
        <dbReference type="SAM" id="MobiDB-lite"/>
    </source>
</evidence>
<evidence type="ECO:0000313" key="3">
    <source>
        <dbReference type="Proteomes" id="UP000004386"/>
    </source>
</evidence>
<organism evidence="2 3">
    <name type="scientific">Brucella intermedia LMG 3301</name>
    <dbReference type="NCBI Taxonomy" id="641118"/>
    <lineage>
        <taxon>Bacteria</taxon>
        <taxon>Pseudomonadati</taxon>
        <taxon>Pseudomonadota</taxon>
        <taxon>Alphaproteobacteria</taxon>
        <taxon>Hyphomicrobiales</taxon>
        <taxon>Brucellaceae</taxon>
        <taxon>Brucella/Ochrobactrum group</taxon>
        <taxon>Brucella</taxon>
    </lineage>
</organism>
<reference evidence="2 3" key="1">
    <citation type="submission" date="2009-05" db="EMBL/GenBank/DDBJ databases">
        <authorList>
            <person name="Setubal J.C."/>
            <person name="Boyle S."/>
            <person name="Crasta O.R."/>
            <person name="Gillespie J.J."/>
            <person name="Kenyon R.W."/>
            <person name="Lu J."/>
            <person name="Mane S."/>
            <person name="Nagrani S."/>
            <person name="Shallom J.M."/>
            <person name="Shallom S."/>
            <person name="Shukla M."/>
            <person name="Snyder E.E."/>
            <person name="Sobral B.W."/>
            <person name="Wattam A.R."/>
            <person name="Will R."/>
            <person name="Williams K."/>
            <person name="Yoo H."/>
            <person name="Munk C."/>
            <person name="Tapia R."/>
            <person name="Green L."/>
            <person name="Rogers Y."/>
            <person name="Detter J.C."/>
            <person name="Bruce D."/>
            <person name="Brettin T.S."/>
            <person name="Tsolis R."/>
        </authorList>
    </citation>
    <scope>NUCLEOTIDE SEQUENCE [LARGE SCALE GENOMIC DNA]</scope>
    <source>
        <strain evidence="2 3">LMG 3301</strain>
    </source>
</reference>
<comment type="caution">
    <text evidence="2">The sequence shown here is derived from an EMBL/GenBank/DDBJ whole genome shotgun (WGS) entry which is preliminary data.</text>
</comment>
<sequence length="65" mass="7235">MKSRGRFRSGEANYPCGSGLKGVAGQYRRANPAITCLQSRDCENEVQNRQGKRISGRSAGLFRMR</sequence>
<dbReference type="EMBL" id="ACQA01000002">
    <property type="protein sequence ID" value="EEQ93540.1"/>
    <property type="molecule type" value="Genomic_DNA"/>
</dbReference>
<gene>
    <name evidence="2" type="ORF">OINT_2000697</name>
</gene>
<name>C4WL06_9HYPH</name>
<dbReference type="AlphaFoldDB" id="C4WL06"/>
<dbReference type="HOGENOM" id="CLU_2845493_0_0_5"/>
<dbReference type="Proteomes" id="UP000004386">
    <property type="component" value="Unassembled WGS sequence"/>
</dbReference>
<feature type="region of interest" description="Disordered" evidence="1">
    <location>
        <begin position="45"/>
        <end position="65"/>
    </location>
</feature>
<evidence type="ECO:0000313" key="2">
    <source>
        <dbReference type="EMBL" id="EEQ93540.1"/>
    </source>
</evidence>
<feature type="region of interest" description="Disordered" evidence="1">
    <location>
        <begin position="1"/>
        <end position="20"/>
    </location>
</feature>
<proteinExistence type="predicted"/>
<accession>C4WL06</accession>
<protein>
    <submittedName>
        <fullName evidence="2">Uncharacterized protein</fullName>
    </submittedName>
</protein>